<dbReference type="InterPro" id="IPR000639">
    <property type="entry name" value="Epox_hydrolase-like"/>
</dbReference>
<dbReference type="AlphaFoldDB" id="A0A4V4HH98"/>
<name>A0A4V4HH98_DENBC</name>
<reference evidence="3 4" key="1">
    <citation type="journal article" date="2019" name="Nat. Ecol. Evol.">
        <title>Megaphylogeny resolves global patterns of mushroom evolution.</title>
        <authorList>
            <person name="Varga T."/>
            <person name="Krizsan K."/>
            <person name="Foldi C."/>
            <person name="Dima B."/>
            <person name="Sanchez-Garcia M."/>
            <person name="Sanchez-Ramirez S."/>
            <person name="Szollosi G.J."/>
            <person name="Szarkandi J.G."/>
            <person name="Papp V."/>
            <person name="Albert L."/>
            <person name="Andreopoulos W."/>
            <person name="Angelini C."/>
            <person name="Antonin V."/>
            <person name="Barry K.W."/>
            <person name="Bougher N.L."/>
            <person name="Buchanan P."/>
            <person name="Buyck B."/>
            <person name="Bense V."/>
            <person name="Catcheside P."/>
            <person name="Chovatia M."/>
            <person name="Cooper J."/>
            <person name="Damon W."/>
            <person name="Desjardin D."/>
            <person name="Finy P."/>
            <person name="Geml J."/>
            <person name="Haridas S."/>
            <person name="Hughes K."/>
            <person name="Justo A."/>
            <person name="Karasinski D."/>
            <person name="Kautmanova I."/>
            <person name="Kiss B."/>
            <person name="Kocsube S."/>
            <person name="Kotiranta H."/>
            <person name="LaButti K.M."/>
            <person name="Lechner B.E."/>
            <person name="Liimatainen K."/>
            <person name="Lipzen A."/>
            <person name="Lukacs Z."/>
            <person name="Mihaltcheva S."/>
            <person name="Morgado L.N."/>
            <person name="Niskanen T."/>
            <person name="Noordeloos M.E."/>
            <person name="Ohm R.A."/>
            <person name="Ortiz-Santana B."/>
            <person name="Ovrebo C."/>
            <person name="Racz N."/>
            <person name="Riley R."/>
            <person name="Savchenko A."/>
            <person name="Shiryaev A."/>
            <person name="Soop K."/>
            <person name="Spirin V."/>
            <person name="Szebenyi C."/>
            <person name="Tomsovsky M."/>
            <person name="Tulloss R.E."/>
            <person name="Uehling J."/>
            <person name="Grigoriev I.V."/>
            <person name="Vagvolgyi C."/>
            <person name="Papp T."/>
            <person name="Martin F.M."/>
            <person name="Miettinen O."/>
            <person name="Hibbett D.S."/>
            <person name="Nagy L.G."/>
        </authorList>
    </citation>
    <scope>NUCLEOTIDE SEQUENCE [LARGE SCALE GENOMIC DNA]</scope>
    <source>
        <strain evidence="3 4">CBS 962.96</strain>
    </source>
</reference>
<gene>
    <name evidence="3" type="ORF">K435DRAFT_749912</name>
</gene>
<sequence>MGTPQPDVPGIEVKTSVQRKYSYEDYEDRDEVDFDSYFEEVEKRYFPIPIDCADDSDDSEEDDAAVHSLYTETDDATLNAHDDQFPKQNETATKKDLFIHSGADDDLLDVKDPHGDQPRDEKEPVAKSALSSEALEDTVPDVKDDKDDQPRKSKSKQRLERIRPLKQIELDVEGGPQKFCYCIATPTNPDAEIIDENLPVILFLHSVFIAQEVFKPQFEDRRLRRFNLVSLDFRGHGFTEGDVPEDYDQEMAARDVICFMDALKLPACHIFALSMGTIIGLQLAVFRPDKVLSLCFVSPICLEELPEIGGGREEISEAWIDGAKEASQRQKPGETWKDAALALFLFEKDSSLAHAVMGGTQLAFSNIEDPMVQGYIRYCIERQCFVNWTPNKESSYRITTCDFLTKRKAQSIEDLESSIAKKNIPVELIHCKYDVYEVPYAERFRAQLESAKVNVKLEFISDGCHFGSLEHAEKINPVFYDFIMELVGEAQLAPIPTGEITTAWDKDLKAAEDLAEELLKDQLARQGRVLRCEPGAGLQIRSPPPDL</sequence>
<dbReference type="Gene3D" id="3.40.50.1820">
    <property type="entry name" value="alpha/beta hydrolase"/>
    <property type="match status" value="1"/>
</dbReference>
<dbReference type="GO" id="GO:0047372">
    <property type="term" value="F:monoacylglycerol lipase activity"/>
    <property type="evidence" value="ECO:0007669"/>
    <property type="project" value="TreeGrafter"/>
</dbReference>
<dbReference type="EMBL" id="ML179082">
    <property type="protein sequence ID" value="THV01956.1"/>
    <property type="molecule type" value="Genomic_DNA"/>
</dbReference>
<evidence type="ECO:0000256" key="1">
    <source>
        <dbReference type="SAM" id="MobiDB-lite"/>
    </source>
</evidence>
<feature type="compositionally biased region" description="Basic and acidic residues" evidence="1">
    <location>
        <begin position="140"/>
        <end position="160"/>
    </location>
</feature>
<feature type="domain" description="AB hydrolase-1" evidence="2">
    <location>
        <begin position="214"/>
        <end position="302"/>
    </location>
</feature>
<dbReference type="PANTHER" id="PTHR43798:SF33">
    <property type="entry name" value="HYDROLASE, PUTATIVE (AFU_ORTHOLOGUE AFUA_2G14860)-RELATED"/>
    <property type="match status" value="1"/>
</dbReference>
<feature type="region of interest" description="Disordered" evidence="1">
    <location>
        <begin position="50"/>
        <end position="160"/>
    </location>
</feature>
<dbReference type="InterPro" id="IPR050266">
    <property type="entry name" value="AB_hydrolase_sf"/>
</dbReference>
<evidence type="ECO:0000313" key="4">
    <source>
        <dbReference type="Proteomes" id="UP000297245"/>
    </source>
</evidence>
<dbReference type="PRINTS" id="PR00412">
    <property type="entry name" value="EPOXHYDRLASE"/>
</dbReference>
<dbReference type="Proteomes" id="UP000297245">
    <property type="component" value="Unassembled WGS sequence"/>
</dbReference>
<dbReference type="InterPro" id="IPR029058">
    <property type="entry name" value="AB_hydrolase_fold"/>
</dbReference>
<dbReference type="GO" id="GO:0046464">
    <property type="term" value="P:acylglycerol catabolic process"/>
    <property type="evidence" value="ECO:0007669"/>
    <property type="project" value="TreeGrafter"/>
</dbReference>
<evidence type="ECO:0000313" key="3">
    <source>
        <dbReference type="EMBL" id="THV01956.1"/>
    </source>
</evidence>
<accession>A0A4V4HH98</accession>
<dbReference type="SUPFAM" id="SSF53474">
    <property type="entry name" value="alpha/beta-Hydrolases"/>
    <property type="match status" value="1"/>
</dbReference>
<dbReference type="InterPro" id="IPR000073">
    <property type="entry name" value="AB_hydrolase_1"/>
</dbReference>
<keyword evidence="4" id="KW-1185">Reference proteome</keyword>
<proteinExistence type="predicted"/>
<feature type="compositionally biased region" description="Acidic residues" evidence="1">
    <location>
        <begin position="52"/>
        <end position="63"/>
    </location>
</feature>
<organism evidence="3 4">
    <name type="scientific">Dendrothele bispora (strain CBS 962.96)</name>
    <dbReference type="NCBI Taxonomy" id="1314807"/>
    <lineage>
        <taxon>Eukaryota</taxon>
        <taxon>Fungi</taxon>
        <taxon>Dikarya</taxon>
        <taxon>Basidiomycota</taxon>
        <taxon>Agaricomycotina</taxon>
        <taxon>Agaricomycetes</taxon>
        <taxon>Agaricomycetidae</taxon>
        <taxon>Agaricales</taxon>
        <taxon>Agaricales incertae sedis</taxon>
        <taxon>Dendrothele</taxon>
    </lineage>
</organism>
<evidence type="ECO:0000259" key="2">
    <source>
        <dbReference type="Pfam" id="PF00561"/>
    </source>
</evidence>
<feature type="compositionally biased region" description="Basic and acidic residues" evidence="1">
    <location>
        <begin position="108"/>
        <end position="125"/>
    </location>
</feature>
<keyword evidence="3" id="KW-0378">Hydrolase</keyword>
<dbReference type="OrthoDB" id="19657at2759"/>
<dbReference type="Pfam" id="PF00561">
    <property type="entry name" value="Abhydrolase_1"/>
    <property type="match status" value="1"/>
</dbReference>
<dbReference type="PANTHER" id="PTHR43798">
    <property type="entry name" value="MONOACYLGLYCEROL LIPASE"/>
    <property type="match status" value="1"/>
</dbReference>
<protein>
    <submittedName>
        <fullName evidence="3">Alpha/beta-hydrolase</fullName>
    </submittedName>
</protein>
<dbReference type="GO" id="GO:0016020">
    <property type="term" value="C:membrane"/>
    <property type="evidence" value="ECO:0007669"/>
    <property type="project" value="TreeGrafter"/>
</dbReference>